<dbReference type="KEGG" id="cohn:KCTCHS21_44040"/>
<evidence type="ECO:0000313" key="4">
    <source>
        <dbReference type="Proteomes" id="UP000289856"/>
    </source>
</evidence>
<comment type="similarity">
    <text evidence="1">Belongs to the glycosyltransferase 2 family.</text>
</comment>
<accession>A0A3T1DA88</accession>
<evidence type="ECO:0000256" key="1">
    <source>
        <dbReference type="ARBA" id="ARBA00006739"/>
    </source>
</evidence>
<proteinExistence type="inferred from homology"/>
<dbReference type="GO" id="GO:0016758">
    <property type="term" value="F:hexosyltransferase activity"/>
    <property type="evidence" value="ECO:0007669"/>
    <property type="project" value="UniProtKB-ARBA"/>
</dbReference>
<dbReference type="PANTHER" id="PTHR22916:SF3">
    <property type="entry name" value="UDP-GLCNAC:BETAGAL BETA-1,3-N-ACETYLGLUCOSAMINYLTRANSFERASE-LIKE PROTEIN 1"/>
    <property type="match status" value="1"/>
</dbReference>
<evidence type="ECO:0000313" key="3">
    <source>
        <dbReference type="EMBL" id="BBI35005.1"/>
    </source>
</evidence>
<dbReference type="InterPro" id="IPR029044">
    <property type="entry name" value="Nucleotide-diphossugar_trans"/>
</dbReference>
<dbReference type="Proteomes" id="UP000289856">
    <property type="component" value="Chromosome"/>
</dbReference>
<keyword evidence="4" id="KW-1185">Reference proteome</keyword>
<dbReference type="PANTHER" id="PTHR22916">
    <property type="entry name" value="GLYCOSYLTRANSFERASE"/>
    <property type="match status" value="1"/>
</dbReference>
<evidence type="ECO:0000259" key="2">
    <source>
        <dbReference type="Pfam" id="PF00535"/>
    </source>
</evidence>
<organism evidence="3 4">
    <name type="scientific">Cohnella abietis</name>
    <dbReference type="NCBI Taxonomy" id="2507935"/>
    <lineage>
        <taxon>Bacteria</taxon>
        <taxon>Bacillati</taxon>
        <taxon>Bacillota</taxon>
        <taxon>Bacilli</taxon>
        <taxon>Bacillales</taxon>
        <taxon>Paenibacillaceae</taxon>
        <taxon>Cohnella</taxon>
    </lineage>
</organism>
<dbReference type="InterPro" id="IPR001173">
    <property type="entry name" value="Glyco_trans_2-like"/>
</dbReference>
<dbReference type="AlphaFoldDB" id="A0A3T1DA88"/>
<protein>
    <submittedName>
        <fullName evidence="3">Glycosyl transferase family 2</fullName>
    </submittedName>
</protein>
<name>A0A3T1DA88_9BACL</name>
<feature type="domain" description="Glycosyltransferase 2-like" evidence="2">
    <location>
        <begin position="2"/>
        <end position="138"/>
    </location>
</feature>
<dbReference type="EMBL" id="AP019400">
    <property type="protein sequence ID" value="BBI35005.1"/>
    <property type="molecule type" value="Genomic_DNA"/>
</dbReference>
<dbReference type="SUPFAM" id="SSF53448">
    <property type="entry name" value="Nucleotide-diphospho-sugar transferases"/>
    <property type="match status" value="1"/>
</dbReference>
<keyword evidence="3" id="KW-0808">Transferase</keyword>
<dbReference type="Gene3D" id="3.90.550.10">
    <property type="entry name" value="Spore Coat Polysaccharide Biosynthesis Protein SpsA, Chain A"/>
    <property type="match status" value="1"/>
</dbReference>
<dbReference type="Pfam" id="PF00535">
    <property type="entry name" value="Glycos_transf_2"/>
    <property type="match status" value="1"/>
</dbReference>
<sequence>MESALAQTYKPLEIIVVNDGSERETEQLYPYDGDIRVLNQKNGGTASALNAGFRYATGHYIAWLSSDDRFHPNKIERQVQYMQETGYSIGHTSFYRMDSEGIVESHPIALHEGPMVNFYRTLLTSNRVNGCTVMMTKSLFTRMGGFNEQFPYTHDYDLWIRTILSGFPMGYLNEPLTDYRVHAAMGTLRHDKAIQQEISSIRRTYTPRLEQLLTALQHGQVR</sequence>
<reference evidence="3 4" key="1">
    <citation type="submission" date="2019-01" db="EMBL/GenBank/DDBJ databases">
        <title>Complete genome sequence of Cohnella hallensis HS21 isolated from Korean fir (Abies koreana) rhizospheric soil.</title>
        <authorList>
            <person name="Jiang L."/>
            <person name="Kang S.W."/>
            <person name="Kim S."/>
            <person name="Jung J."/>
            <person name="Kim C.Y."/>
            <person name="Kim D.H."/>
            <person name="Kim S.W."/>
            <person name="Lee J."/>
        </authorList>
    </citation>
    <scope>NUCLEOTIDE SEQUENCE [LARGE SCALE GENOMIC DNA]</scope>
    <source>
        <strain evidence="3 4">HS21</strain>
    </source>
</reference>
<gene>
    <name evidence="3" type="ORF">KCTCHS21_44040</name>
</gene>